<name>X0ZB09_9ZZZZ</name>
<dbReference type="EMBL" id="BARS01058110">
    <property type="protein sequence ID" value="GAG45571.1"/>
    <property type="molecule type" value="Genomic_DNA"/>
</dbReference>
<evidence type="ECO:0008006" key="2">
    <source>
        <dbReference type="Google" id="ProtNLM"/>
    </source>
</evidence>
<dbReference type="Gene3D" id="3.40.50.150">
    <property type="entry name" value="Vaccinia Virus protein VP39"/>
    <property type="match status" value="1"/>
</dbReference>
<feature type="non-terminal residue" evidence="1">
    <location>
        <position position="67"/>
    </location>
</feature>
<organism evidence="1">
    <name type="scientific">marine sediment metagenome</name>
    <dbReference type="NCBI Taxonomy" id="412755"/>
    <lineage>
        <taxon>unclassified sequences</taxon>
        <taxon>metagenomes</taxon>
        <taxon>ecological metagenomes</taxon>
    </lineage>
</organism>
<reference evidence="1" key="1">
    <citation type="journal article" date="2014" name="Front. Microbiol.">
        <title>High frequency of phylogenetically diverse reductive dehalogenase-homologous genes in deep subseafloor sedimentary metagenomes.</title>
        <authorList>
            <person name="Kawai M."/>
            <person name="Futagami T."/>
            <person name="Toyoda A."/>
            <person name="Takaki Y."/>
            <person name="Nishi S."/>
            <person name="Hori S."/>
            <person name="Arai W."/>
            <person name="Tsubouchi T."/>
            <person name="Morono Y."/>
            <person name="Uchiyama I."/>
            <person name="Ito T."/>
            <person name="Fujiyama A."/>
            <person name="Inagaki F."/>
            <person name="Takami H."/>
        </authorList>
    </citation>
    <scope>NUCLEOTIDE SEQUENCE</scope>
    <source>
        <strain evidence="1">Expedition CK06-06</strain>
    </source>
</reference>
<accession>X0ZB09</accession>
<dbReference type="InterPro" id="IPR029063">
    <property type="entry name" value="SAM-dependent_MTases_sf"/>
</dbReference>
<sequence length="67" mass="7227">MTKHNETEPTGAGKSSFGLIDIAKFFSELDLQKGVTFLDVACGWGLYSLAASDIVGKEGQVYAVDLW</sequence>
<protein>
    <recommendedName>
        <fullName evidence="2">Methyltransferase domain-containing protein</fullName>
    </recommendedName>
</protein>
<gene>
    <name evidence="1" type="ORF">S01H1_84911</name>
</gene>
<dbReference type="AlphaFoldDB" id="X0ZB09"/>
<comment type="caution">
    <text evidence="1">The sequence shown here is derived from an EMBL/GenBank/DDBJ whole genome shotgun (WGS) entry which is preliminary data.</text>
</comment>
<dbReference type="SUPFAM" id="SSF53335">
    <property type="entry name" value="S-adenosyl-L-methionine-dependent methyltransferases"/>
    <property type="match status" value="1"/>
</dbReference>
<evidence type="ECO:0000313" key="1">
    <source>
        <dbReference type="EMBL" id="GAG45571.1"/>
    </source>
</evidence>
<proteinExistence type="predicted"/>